<accession>A0A1B1MGY3</accession>
<feature type="compositionally biased region" description="Low complexity" evidence="1">
    <location>
        <begin position="34"/>
        <end position="51"/>
    </location>
</feature>
<dbReference type="RefSeq" id="WP_067439332.1">
    <property type="nucleotide sequence ID" value="NZ_CP016438.1"/>
</dbReference>
<reference evidence="3 4" key="1">
    <citation type="submission" date="2016-07" db="EMBL/GenBank/DDBJ databases">
        <title>Enhancement of antibiotic productionsby engineered nitrateutilization in actinobacteria.</title>
        <authorList>
            <person name="Meng S.C."/>
        </authorList>
    </citation>
    <scope>NUCLEOTIDE SEQUENCE [LARGE SCALE GENOMIC DNA]</scope>
    <source>
        <strain evidence="3 4">NRRL 2936</strain>
    </source>
</reference>
<evidence type="ECO:0000313" key="4">
    <source>
        <dbReference type="Proteomes" id="UP000092598"/>
    </source>
</evidence>
<keyword evidence="4" id="KW-1185">Reference proteome</keyword>
<keyword evidence="2" id="KW-0732">Signal</keyword>
<evidence type="ECO:0000313" key="3">
    <source>
        <dbReference type="EMBL" id="ANS67841.1"/>
    </source>
</evidence>
<organism evidence="3 4">
    <name type="scientific">Streptomyces lincolnensis</name>
    <dbReference type="NCBI Taxonomy" id="1915"/>
    <lineage>
        <taxon>Bacteria</taxon>
        <taxon>Bacillati</taxon>
        <taxon>Actinomycetota</taxon>
        <taxon>Actinomycetes</taxon>
        <taxon>Kitasatosporales</taxon>
        <taxon>Streptomycetaceae</taxon>
        <taxon>Streptomyces</taxon>
    </lineage>
</organism>
<feature type="signal peptide" evidence="2">
    <location>
        <begin position="1"/>
        <end position="26"/>
    </location>
</feature>
<protein>
    <submittedName>
        <fullName evidence="3">Uncharacterized protein</fullName>
    </submittedName>
</protein>
<feature type="region of interest" description="Disordered" evidence="1">
    <location>
        <begin position="29"/>
        <end position="53"/>
    </location>
</feature>
<evidence type="ECO:0000256" key="2">
    <source>
        <dbReference type="SAM" id="SignalP"/>
    </source>
</evidence>
<dbReference type="PROSITE" id="PS51257">
    <property type="entry name" value="PROKAR_LIPOPROTEIN"/>
    <property type="match status" value="1"/>
</dbReference>
<sequence length="149" mass="14611">MRPTTHRTPLALAALTLLLAGCGTQAGGDGGDGDAVSPSPSSPPSACASPGELGAADNGSTVCVAVGGTVRVSLDGTKSRPWEPVTSGGRGLKATNSGVVLLPGDASAAFEAVSAGRARLSSSRPVCSKEPGVISCDALQEWGVTVVVR</sequence>
<feature type="chain" id="PRO_5044292298" evidence="2">
    <location>
        <begin position="27"/>
        <end position="149"/>
    </location>
</feature>
<dbReference type="AlphaFoldDB" id="A0A1B1MGY3"/>
<dbReference type="EMBL" id="CP016438">
    <property type="protein sequence ID" value="ANS67841.1"/>
    <property type="molecule type" value="Genomic_DNA"/>
</dbReference>
<name>A0A1B1MGY3_STRLN</name>
<evidence type="ECO:0000256" key="1">
    <source>
        <dbReference type="SAM" id="MobiDB-lite"/>
    </source>
</evidence>
<dbReference type="KEGG" id="sls:SLINC_5617"/>
<gene>
    <name evidence="3" type="ORF">SLINC_5617</name>
</gene>
<dbReference type="OrthoDB" id="4249545at2"/>
<dbReference type="STRING" id="1915.SLINC_5617"/>
<dbReference type="Proteomes" id="UP000092598">
    <property type="component" value="Chromosome"/>
</dbReference>
<proteinExistence type="predicted"/>